<accession>A0A1H3RUS6</accession>
<dbReference type="STRING" id="415015.SAMN05660462_02561"/>
<dbReference type="Pfam" id="PF08812">
    <property type="entry name" value="YtxC"/>
    <property type="match status" value="1"/>
</dbReference>
<evidence type="ECO:0000313" key="1">
    <source>
        <dbReference type="EMBL" id="SDZ29372.1"/>
    </source>
</evidence>
<sequence>MKLLTVASKIQADNILNPYLNIFEKEDLIIEKCISKCGDFYLIDYGLDKNNNKKNRDLKDMFKHCIAEGIADIIIDKYQENIIDRLLSYNLYYFDKEERDKIKTNTIEYLKKDEFVNTEGITYKISKRARVLKSVIGFFEENDSINLEGFINFRLKYYLEAIEDAIDKNIEDYFAEKEYKEFIKILQYFVDIQEPKREIVHIIFKNSRYKLIDEKRLAINNELIEELSQELSEIDINYDDLLISSLITIAPKKIVIHIDNISNNNDIINIIKNIFQNKVTVCEGCDLCLSDLSHPFKGY</sequence>
<keyword evidence="2" id="KW-1185">Reference proteome</keyword>
<evidence type="ECO:0000313" key="2">
    <source>
        <dbReference type="Proteomes" id="UP000198625"/>
    </source>
</evidence>
<dbReference type="InterPro" id="IPR014199">
    <property type="entry name" value="Spore_YtxC"/>
</dbReference>
<dbReference type="RefSeq" id="WP_091731989.1">
    <property type="nucleotide sequence ID" value="NZ_FNQE01000032.1"/>
</dbReference>
<reference evidence="1 2" key="1">
    <citation type="submission" date="2016-10" db="EMBL/GenBank/DDBJ databases">
        <authorList>
            <person name="de Groot N.N."/>
        </authorList>
    </citation>
    <scope>NUCLEOTIDE SEQUENCE [LARGE SCALE GENOMIC DNA]</scope>
    <source>
        <strain evidence="1 2">DSM 21650</strain>
    </source>
</reference>
<dbReference type="OrthoDB" id="2986513at2"/>
<protein>
    <submittedName>
        <fullName evidence="1">Putative sporulation protein YtxC</fullName>
    </submittedName>
</protein>
<dbReference type="Proteomes" id="UP000198625">
    <property type="component" value="Unassembled WGS sequence"/>
</dbReference>
<proteinExistence type="predicted"/>
<dbReference type="AlphaFoldDB" id="A0A1H3RUS6"/>
<dbReference type="NCBIfam" id="TIGR02834">
    <property type="entry name" value="spo_ytxC"/>
    <property type="match status" value="1"/>
</dbReference>
<organism evidence="1 2">
    <name type="scientific">Proteiniborus ethanoligenes</name>
    <dbReference type="NCBI Taxonomy" id="415015"/>
    <lineage>
        <taxon>Bacteria</taxon>
        <taxon>Bacillati</taxon>
        <taxon>Bacillota</taxon>
        <taxon>Clostridia</taxon>
        <taxon>Eubacteriales</taxon>
        <taxon>Proteiniborus</taxon>
    </lineage>
</organism>
<gene>
    <name evidence="1" type="ORF">SAMN05660462_02561</name>
</gene>
<dbReference type="EMBL" id="FNQE01000032">
    <property type="protein sequence ID" value="SDZ29372.1"/>
    <property type="molecule type" value="Genomic_DNA"/>
</dbReference>
<name>A0A1H3RUS6_9FIRM</name>